<evidence type="ECO:0000256" key="4">
    <source>
        <dbReference type="ARBA" id="ARBA00023295"/>
    </source>
</evidence>
<dbReference type="GO" id="GO:0001669">
    <property type="term" value="C:acrosomal vesicle"/>
    <property type="evidence" value="ECO:0007669"/>
    <property type="project" value="TreeGrafter"/>
</dbReference>
<keyword evidence="3" id="KW-1015">Disulfide bond</keyword>
<proteinExistence type="inferred from homology"/>
<dbReference type="GO" id="GO:0030214">
    <property type="term" value="P:hyaluronan catabolic process"/>
    <property type="evidence" value="ECO:0007669"/>
    <property type="project" value="TreeGrafter"/>
</dbReference>
<dbReference type="EMBL" id="WBNL01000285">
    <property type="protein sequence ID" value="NXE64435.1"/>
    <property type="molecule type" value="Genomic_DNA"/>
</dbReference>
<dbReference type="GO" id="GO:0004415">
    <property type="term" value="F:hyalurononglucosaminidase activity"/>
    <property type="evidence" value="ECO:0007669"/>
    <property type="project" value="UniProtKB-UniRule"/>
</dbReference>
<evidence type="ECO:0000313" key="8">
    <source>
        <dbReference type="Proteomes" id="UP000603627"/>
    </source>
</evidence>
<gene>
    <name evidence="7" type="primary">Hyal3</name>
    <name evidence="7" type="ORF">CALORN_R01676</name>
</gene>
<comment type="catalytic activity">
    <reaction evidence="1 5">
        <text>Random hydrolysis of (1-&gt;4)-linkages between N-acetyl-beta-D-glucosamine and D-glucuronate residues in hyaluronate.</text>
        <dbReference type="EC" id="3.2.1.35"/>
    </reaction>
</comment>
<evidence type="ECO:0000256" key="5">
    <source>
        <dbReference type="RuleBase" id="RU610713"/>
    </source>
</evidence>
<evidence type="ECO:0000256" key="3">
    <source>
        <dbReference type="ARBA" id="ARBA00023157"/>
    </source>
</evidence>
<evidence type="ECO:0000256" key="2">
    <source>
        <dbReference type="ARBA" id="ARBA00008871"/>
    </source>
</evidence>
<organism evidence="7 8">
    <name type="scientific">Calcarius ornatus</name>
    <name type="common">Chestnut-collared longspur</name>
    <dbReference type="NCBI Taxonomy" id="198940"/>
    <lineage>
        <taxon>Eukaryota</taxon>
        <taxon>Metazoa</taxon>
        <taxon>Chordata</taxon>
        <taxon>Craniata</taxon>
        <taxon>Vertebrata</taxon>
        <taxon>Euteleostomi</taxon>
        <taxon>Archelosauria</taxon>
        <taxon>Archosauria</taxon>
        <taxon>Dinosauria</taxon>
        <taxon>Saurischia</taxon>
        <taxon>Theropoda</taxon>
        <taxon>Coelurosauria</taxon>
        <taxon>Aves</taxon>
        <taxon>Neognathae</taxon>
        <taxon>Neoaves</taxon>
        <taxon>Telluraves</taxon>
        <taxon>Australaves</taxon>
        <taxon>Passeriformes</taxon>
        <taxon>Passeroidea</taxon>
        <taxon>Fringillidae</taxon>
        <taxon>Emberizinae</taxon>
        <taxon>Emberizini</taxon>
        <taxon>Calcarius</taxon>
    </lineage>
</organism>
<comment type="similarity">
    <text evidence="2 5">Belongs to the glycosyl hydrolase 56 family.</text>
</comment>
<dbReference type="Pfam" id="PF01630">
    <property type="entry name" value="Glyco_hydro_56"/>
    <property type="match status" value="1"/>
</dbReference>
<sequence>YTGQCQPAEVQRNDRLGWLWAASSALYPSIYLPLALPPALRRRFVHHRLREALRVAARGARGLLPVIAYSRLSFRRSARFLQLVSAAGPELAAGAGWPGLCCWGGFSPVLPPQESCASLRHYLVSILGPYVANVTAAARECSYGRCHGHGRCVRRQPHELGSLLHLGPGASPWAAFRCHCYRGWAGEGC</sequence>
<name>A0A851ZUJ7_CALOR</name>
<evidence type="ECO:0000256" key="6">
    <source>
        <dbReference type="SAM" id="Phobius"/>
    </source>
</evidence>
<protein>
    <recommendedName>
        <fullName evidence="5">Hyaluronidase</fullName>
        <ecNumber evidence="5">3.2.1.35</ecNumber>
    </recommendedName>
</protein>
<keyword evidence="6" id="KW-0472">Membrane</keyword>
<dbReference type="InterPro" id="IPR017853">
    <property type="entry name" value="GH"/>
</dbReference>
<keyword evidence="5" id="KW-0378">Hydrolase</keyword>
<evidence type="ECO:0000313" key="7">
    <source>
        <dbReference type="EMBL" id="NXE64435.1"/>
    </source>
</evidence>
<feature type="non-terminal residue" evidence="7">
    <location>
        <position position="1"/>
    </location>
</feature>
<reference evidence="7" key="1">
    <citation type="submission" date="2019-09" db="EMBL/GenBank/DDBJ databases">
        <title>Bird 10,000 Genomes (B10K) Project - Family phase.</title>
        <authorList>
            <person name="Zhang G."/>
        </authorList>
    </citation>
    <scope>NUCLEOTIDE SEQUENCE</scope>
    <source>
        <strain evidence="7">B10K-DU-015-28</strain>
        <tissue evidence="7">Muscle</tissue>
    </source>
</reference>
<feature type="non-terminal residue" evidence="7">
    <location>
        <position position="189"/>
    </location>
</feature>
<dbReference type="InterPro" id="IPR013785">
    <property type="entry name" value="Aldolase_TIM"/>
</dbReference>
<dbReference type="PANTHER" id="PTHR11769">
    <property type="entry name" value="HYALURONIDASE"/>
    <property type="match status" value="1"/>
</dbReference>
<evidence type="ECO:0000256" key="1">
    <source>
        <dbReference type="ARBA" id="ARBA00000251"/>
    </source>
</evidence>
<keyword evidence="8" id="KW-1185">Reference proteome</keyword>
<dbReference type="InterPro" id="IPR018155">
    <property type="entry name" value="Hyaluronidase"/>
</dbReference>
<dbReference type="AlphaFoldDB" id="A0A851ZUJ7"/>
<dbReference type="Proteomes" id="UP000603627">
    <property type="component" value="Unassembled WGS sequence"/>
</dbReference>
<keyword evidence="6" id="KW-1133">Transmembrane helix</keyword>
<dbReference type="PRINTS" id="PR00846">
    <property type="entry name" value="GLHYDRLASE56"/>
</dbReference>
<dbReference type="PANTHER" id="PTHR11769:SF19">
    <property type="entry name" value="HYALURONIDASE-3"/>
    <property type="match status" value="1"/>
</dbReference>
<dbReference type="SUPFAM" id="SSF51445">
    <property type="entry name" value="(Trans)glycosidases"/>
    <property type="match status" value="1"/>
</dbReference>
<keyword evidence="4 5" id="KW-0326">Glycosidase</keyword>
<comment type="caution">
    <text evidence="7">The sequence shown here is derived from an EMBL/GenBank/DDBJ whole genome shotgun (WGS) entry which is preliminary data.</text>
</comment>
<dbReference type="Gene3D" id="3.20.20.70">
    <property type="entry name" value="Aldolase class I"/>
    <property type="match status" value="1"/>
</dbReference>
<dbReference type="GO" id="GO:0005975">
    <property type="term" value="P:carbohydrate metabolic process"/>
    <property type="evidence" value="ECO:0007669"/>
    <property type="project" value="InterPro"/>
</dbReference>
<dbReference type="EC" id="3.2.1.35" evidence="5"/>
<keyword evidence="6" id="KW-0812">Transmembrane</keyword>
<accession>A0A851ZUJ7</accession>
<feature type="transmembrane region" description="Helical" evidence="6">
    <location>
        <begin position="18"/>
        <end position="40"/>
    </location>
</feature>